<evidence type="ECO:0000259" key="2">
    <source>
        <dbReference type="Pfam" id="PF01408"/>
    </source>
</evidence>
<dbReference type="Gene3D" id="3.30.360.10">
    <property type="entry name" value="Dihydrodipicolinate Reductase, domain 2"/>
    <property type="match status" value="1"/>
</dbReference>
<comment type="caution">
    <text evidence="4">The sequence shown here is derived from an EMBL/GenBank/DDBJ whole genome shotgun (WGS) entry which is preliminary data.</text>
</comment>
<dbReference type="Proteomes" id="UP000584642">
    <property type="component" value="Unassembled WGS sequence"/>
</dbReference>
<sequence length="375" mass="40089">MVHRKRRAIVCGTKFGRVYLKAFLDPAVPFELAGILGRGSDRTRRCAERYGVPLLTSVAEVPDDVEAACVVVGAGAGGGEGAILAQALMDRGIHVLEEHPLLPSELADCLRTAHRNGVQFHFNTHYVTIAPVRAFIDAARRLAALGPLSFVDAACSIQVAYTLFDILGEALGGVRPWAFVPPAPWPEAVSRIAASAPPYRTLEGVLAGVPLTLRVQNELDPRDPDNHSHQLHRITIGGRGGCLTLVDTHGPVVWTSRLHLPASAAPLAAIDEAPEAHLDYPTVAWALDGPPPTHRQVLGQVWPRGVVQALTRLAAAIDAGTPPLERGQYHLAVCEAWRQATRLLGFPAPPSARETAPVPPGAILSDARAQEIVRP</sequence>
<evidence type="ECO:0000259" key="3">
    <source>
        <dbReference type="Pfam" id="PF21390"/>
    </source>
</evidence>
<evidence type="ECO:0000313" key="5">
    <source>
        <dbReference type="Proteomes" id="UP000584642"/>
    </source>
</evidence>
<gene>
    <name evidence="4" type="ORF">HND93_32175</name>
</gene>
<dbReference type="PANTHER" id="PTHR43377:SF1">
    <property type="entry name" value="BILIVERDIN REDUCTASE A"/>
    <property type="match status" value="1"/>
</dbReference>
<dbReference type="Pfam" id="PF01408">
    <property type="entry name" value="GFO_IDH_MocA"/>
    <property type="match status" value="1"/>
</dbReference>
<feature type="domain" description="Gfo/Idh/MocA-like oxidoreductase N-terminal" evidence="2">
    <location>
        <begin position="7"/>
        <end position="122"/>
    </location>
</feature>
<evidence type="ECO:0000256" key="1">
    <source>
        <dbReference type="SAM" id="MobiDB-lite"/>
    </source>
</evidence>
<reference evidence="4 5" key="1">
    <citation type="submission" date="2020-05" db="EMBL/GenBank/DDBJ databases">
        <title>Azospirillum oleiclasticum sp. nov, a nitrogen-fixing and heavy crude oil-emulsifying bacterium isolated from the crude oil of Yumen Oilfield.</title>
        <authorList>
            <person name="Wu D."/>
            <person name="Cai M."/>
            <person name="Zhang X."/>
        </authorList>
    </citation>
    <scope>NUCLEOTIDE SEQUENCE [LARGE SCALE GENOMIC DNA]</scope>
    <source>
        <strain evidence="4 5">ROY-1-1-2</strain>
    </source>
</reference>
<dbReference type="NCBIfam" id="TIGR01761">
    <property type="entry name" value="thiaz-red"/>
    <property type="match status" value="1"/>
</dbReference>
<organism evidence="4 5">
    <name type="scientific">Azospirillum oleiclasticum</name>
    <dbReference type="NCBI Taxonomy" id="2735135"/>
    <lineage>
        <taxon>Bacteria</taxon>
        <taxon>Pseudomonadati</taxon>
        <taxon>Pseudomonadota</taxon>
        <taxon>Alphaproteobacteria</taxon>
        <taxon>Rhodospirillales</taxon>
        <taxon>Azospirillaceae</taxon>
        <taxon>Azospirillum</taxon>
    </lineage>
</organism>
<dbReference type="EMBL" id="JABFDB010000039">
    <property type="protein sequence ID" value="NYZ24386.1"/>
    <property type="molecule type" value="Genomic_DNA"/>
</dbReference>
<keyword evidence="5" id="KW-1185">Reference proteome</keyword>
<accession>A0ABX2TJ57</accession>
<dbReference type="InterPro" id="IPR036291">
    <property type="entry name" value="NAD(P)-bd_dom_sf"/>
</dbReference>
<dbReference type="Gene3D" id="3.40.50.720">
    <property type="entry name" value="NAD(P)-binding Rossmann-like Domain"/>
    <property type="match status" value="1"/>
</dbReference>
<feature type="region of interest" description="Disordered" evidence="1">
    <location>
        <begin position="351"/>
        <end position="375"/>
    </location>
</feature>
<dbReference type="InterPro" id="IPR010091">
    <property type="entry name" value="Thiazolinyl_imide_reductase"/>
</dbReference>
<dbReference type="Pfam" id="PF21390">
    <property type="entry name" value="Irp3-like_C"/>
    <property type="match status" value="1"/>
</dbReference>
<name>A0ABX2TJ57_9PROT</name>
<feature type="domain" description="Thiazolinyl imine reductase-like C-terminal" evidence="3">
    <location>
        <begin position="150"/>
        <end position="255"/>
    </location>
</feature>
<dbReference type="SUPFAM" id="SSF51735">
    <property type="entry name" value="NAD(P)-binding Rossmann-fold domains"/>
    <property type="match status" value="1"/>
</dbReference>
<protein>
    <submittedName>
        <fullName evidence="4">Gfo/Idh/MocA family oxidoreductase</fullName>
    </submittedName>
</protein>
<dbReference type="RefSeq" id="WP_180286155.1">
    <property type="nucleotide sequence ID" value="NZ_JABFDB010000039.1"/>
</dbReference>
<dbReference type="InterPro" id="IPR051450">
    <property type="entry name" value="Gfo/Idh/MocA_Oxidoreductases"/>
</dbReference>
<dbReference type="PANTHER" id="PTHR43377">
    <property type="entry name" value="BILIVERDIN REDUCTASE A"/>
    <property type="match status" value="1"/>
</dbReference>
<dbReference type="InterPro" id="IPR048655">
    <property type="entry name" value="Irp3-like_C"/>
</dbReference>
<evidence type="ECO:0000313" key="4">
    <source>
        <dbReference type="EMBL" id="NYZ24386.1"/>
    </source>
</evidence>
<proteinExistence type="predicted"/>
<dbReference type="InterPro" id="IPR000683">
    <property type="entry name" value="Gfo/Idh/MocA-like_OxRdtase_N"/>
</dbReference>